<keyword evidence="2" id="KW-1185">Reference proteome</keyword>
<protein>
    <submittedName>
        <fullName evidence="1">Uncharacterized protein</fullName>
    </submittedName>
</protein>
<evidence type="ECO:0000313" key="2">
    <source>
        <dbReference type="Proteomes" id="UP001148838"/>
    </source>
</evidence>
<dbReference type="Proteomes" id="UP001148838">
    <property type="component" value="Unassembled WGS sequence"/>
</dbReference>
<sequence length="85" mass="9363">MAGLCEGGNEPVGSLKTISVAGSQYRVAQGMFRLRDNSRNVGACSDEPTTAAVTLFSLFFMLYLELRWMKLVFETLTWLEGAHGN</sequence>
<organism evidence="1 2">
    <name type="scientific">Periplaneta americana</name>
    <name type="common">American cockroach</name>
    <name type="synonym">Blatta americana</name>
    <dbReference type="NCBI Taxonomy" id="6978"/>
    <lineage>
        <taxon>Eukaryota</taxon>
        <taxon>Metazoa</taxon>
        <taxon>Ecdysozoa</taxon>
        <taxon>Arthropoda</taxon>
        <taxon>Hexapoda</taxon>
        <taxon>Insecta</taxon>
        <taxon>Pterygota</taxon>
        <taxon>Neoptera</taxon>
        <taxon>Polyneoptera</taxon>
        <taxon>Dictyoptera</taxon>
        <taxon>Blattodea</taxon>
        <taxon>Blattoidea</taxon>
        <taxon>Blattidae</taxon>
        <taxon>Blattinae</taxon>
        <taxon>Periplaneta</taxon>
    </lineage>
</organism>
<comment type="caution">
    <text evidence="1">The sequence shown here is derived from an EMBL/GenBank/DDBJ whole genome shotgun (WGS) entry which is preliminary data.</text>
</comment>
<reference evidence="1 2" key="1">
    <citation type="journal article" date="2022" name="Allergy">
        <title>Genome assembly and annotation of Periplaneta americana reveal a comprehensive cockroach allergen profile.</title>
        <authorList>
            <person name="Wang L."/>
            <person name="Xiong Q."/>
            <person name="Saelim N."/>
            <person name="Wang L."/>
            <person name="Nong W."/>
            <person name="Wan A.T."/>
            <person name="Shi M."/>
            <person name="Liu X."/>
            <person name="Cao Q."/>
            <person name="Hui J.H.L."/>
            <person name="Sookrung N."/>
            <person name="Leung T.F."/>
            <person name="Tungtrongchitr A."/>
            <person name="Tsui S.K.W."/>
        </authorList>
    </citation>
    <scope>NUCLEOTIDE SEQUENCE [LARGE SCALE GENOMIC DNA]</scope>
    <source>
        <strain evidence="1">PWHHKU_190912</strain>
    </source>
</reference>
<dbReference type="EMBL" id="JAJSOF020000003">
    <property type="protein sequence ID" value="KAJ4449363.1"/>
    <property type="molecule type" value="Genomic_DNA"/>
</dbReference>
<accession>A0ABQ8TSR9</accession>
<evidence type="ECO:0000313" key="1">
    <source>
        <dbReference type="EMBL" id="KAJ4449363.1"/>
    </source>
</evidence>
<name>A0ABQ8TSR9_PERAM</name>
<gene>
    <name evidence="1" type="ORF">ANN_00761</name>
</gene>
<proteinExistence type="predicted"/>